<reference evidence="1" key="1">
    <citation type="submission" date="2023-04" db="EMBL/GenBank/DDBJ databases">
        <title>A chromosome-level genome assembly of the parasitoid wasp Eretmocerus hayati.</title>
        <authorList>
            <person name="Zhong Y."/>
            <person name="Liu S."/>
            <person name="Liu Y."/>
        </authorList>
    </citation>
    <scope>NUCLEOTIDE SEQUENCE</scope>
    <source>
        <strain evidence="1">ZJU_SS_LIU_2023</strain>
    </source>
</reference>
<accession>A0ACC2PZ46</accession>
<dbReference type="Proteomes" id="UP001239111">
    <property type="component" value="Chromosome 1"/>
</dbReference>
<protein>
    <submittedName>
        <fullName evidence="1">Uncharacterized protein</fullName>
    </submittedName>
</protein>
<sequence>MWCRRLSNRKILVDILALLFGIGAWVGVNGIYVQLPLLVDSSAEKWTLPAYMVMIVQLANSGPVLYTLYVKYLGCFNDKYIIYGLLGAATLSTYVLAFSYEKTTIVFGEKHSTALLGLMLVAAFVGCTSSVLFMPYMRNYREIYLVSYLVGEGLSGFLPSIVALIQGVGENPVCVNVTKSGSSDIEFEVRYSNPRFSTQSFFLFLGTLLFLSAASFIGLNKLSVAKGERVRLPSNSDSLPTDTSAPPSYKTAYDWNMSNRSYILLLVMMALACCLGNGILPSIQSYSCLPYGNEAYHLTVTLASMAGPLAMCSGFFFENQKVPLLSSMMVFVLMLSSFVFYTALKSPMPPLQGTWLGQFLIVSLWILVSGSIGFIKMGITTLFRPDPGKGLYYTGVATQVGSLVGAVLTFTLVNYTKMFQEYSPCDALKGH</sequence>
<gene>
    <name evidence="1" type="ORF">QAD02_024023</name>
</gene>
<dbReference type="EMBL" id="CM056741">
    <property type="protein sequence ID" value="KAJ8688228.1"/>
    <property type="molecule type" value="Genomic_DNA"/>
</dbReference>
<proteinExistence type="predicted"/>
<comment type="caution">
    <text evidence="1">The sequence shown here is derived from an EMBL/GenBank/DDBJ whole genome shotgun (WGS) entry which is preliminary data.</text>
</comment>
<name>A0ACC2PZ46_9HYME</name>
<organism evidence="1 2">
    <name type="scientific">Eretmocerus hayati</name>
    <dbReference type="NCBI Taxonomy" id="131215"/>
    <lineage>
        <taxon>Eukaryota</taxon>
        <taxon>Metazoa</taxon>
        <taxon>Ecdysozoa</taxon>
        <taxon>Arthropoda</taxon>
        <taxon>Hexapoda</taxon>
        <taxon>Insecta</taxon>
        <taxon>Pterygota</taxon>
        <taxon>Neoptera</taxon>
        <taxon>Endopterygota</taxon>
        <taxon>Hymenoptera</taxon>
        <taxon>Apocrita</taxon>
        <taxon>Proctotrupomorpha</taxon>
        <taxon>Chalcidoidea</taxon>
        <taxon>Aphelinidae</taxon>
        <taxon>Aphelininae</taxon>
        <taxon>Eretmocerus</taxon>
    </lineage>
</organism>
<evidence type="ECO:0000313" key="2">
    <source>
        <dbReference type="Proteomes" id="UP001239111"/>
    </source>
</evidence>
<keyword evidence="2" id="KW-1185">Reference proteome</keyword>
<evidence type="ECO:0000313" key="1">
    <source>
        <dbReference type="EMBL" id="KAJ8688228.1"/>
    </source>
</evidence>